<protein>
    <submittedName>
        <fullName evidence="3">Zn-ribbon domain-containing OB-fold protein</fullName>
    </submittedName>
</protein>
<reference evidence="3" key="1">
    <citation type="submission" date="2022-10" db="EMBL/GenBank/DDBJ databases">
        <title>Hoeflea sp. J2-29, isolated from marine algae.</title>
        <authorList>
            <person name="Kristyanto S."/>
            <person name="Kim J.M."/>
            <person name="Jeon C.O."/>
        </authorList>
    </citation>
    <scope>NUCLEOTIDE SEQUENCE</scope>
    <source>
        <strain evidence="3">J2-29</strain>
    </source>
</reference>
<dbReference type="InterPro" id="IPR022002">
    <property type="entry name" value="ChsH2_Znr"/>
</dbReference>
<evidence type="ECO:0000313" key="3">
    <source>
        <dbReference type="EMBL" id="MCY0096833.1"/>
    </source>
</evidence>
<organism evidence="3 4">
    <name type="scientific">Hoeflea ulvae</name>
    <dbReference type="NCBI Taxonomy" id="2983764"/>
    <lineage>
        <taxon>Bacteria</taxon>
        <taxon>Pseudomonadati</taxon>
        <taxon>Pseudomonadota</taxon>
        <taxon>Alphaproteobacteria</taxon>
        <taxon>Hyphomicrobiales</taxon>
        <taxon>Rhizobiaceae</taxon>
        <taxon>Hoeflea</taxon>
    </lineage>
</organism>
<dbReference type="SUPFAM" id="SSF50249">
    <property type="entry name" value="Nucleic acid-binding proteins"/>
    <property type="match status" value="1"/>
</dbReference>
<feature type="domain" description="ChsH2 rubredoxin-like zinc ribbon" evidence="2">
    <location>
        <begin position="21"/>
        <end position="56"/>
    </location>
</feature>
<dbReference type="Proteomes" id="UP001081283">
    <property type="component" value="Unassembled WGS sequence"/>
</dbReference>
<evidence type="ECO:0000259" key="1">
    <source>
        <dbReference type="Pfam" id="PF01796"/>
    </source>
</evidence>
<keyword evidence="4" id="KW-1185">Reference proteome</keyword>
<evidence type="ECO:0000259" key="2">
    <source>
        <dbReference type="Pfam" id="PF12172"/>
    </source>
</evidence>
<proteinExistence type="predicted"/>
<dbReference type="InterPro" id="IPR002878">
    <property type="entry name" value="ChsH2_C"/>
</dbReference>
<gene>
    <name evidence="3" type="ORF">OEG82_22865</name>
</gene>
<feature type="domain" description="ChsH2 C-terminal OB-fold" evidence="1">
    <location>
        <begin position="58"/>
        <end position="123"/>
    </location>
</feature>
<dbReference type="Gene3D" id="6.10.30.10">
    <property type="match status" value="1"/>
</dbReference>
<comment type="caution">
    <text evidence="3">The sequence shown here is derived from an EMBL/GenBank/DDBJ whole genome shotgun (WGS) entry which is preliminary data.</text>
</comment>
<sequence length="139" mass="15455">MTSTTYDKPLPIIDPGTRPFWDAAREHRLSIPQCNACGKHHFYPRELCPHCHSDDLQWTDVSGQGEVYSYTIARKPAGPVFAADVPYIIAMIQLDEGPRMLTNLVVPDVEAVRIGDRVAVSFDDVTEEVTLPKFTVVGA</sequence>
<dbReference type="RefSeq" id="WP_267614660.1">
    <property type="nucleotide sequence ID" value="NZ_JAOVZQ010000001.1"/>
</dbReference>
<dbReference type="Pfam" id="PF01796">
    <property type="entry name" value="OB_ChsH2_C"/>
    <property type="match status" value="1"/>
</dbReference>
<accession>A0ABT3YLQ8</accession>
<dbReference type="EMBL" id="JAOVZQ010000001">
    <property type="protein sequence ID" value="MCY0096833.1"/>
    <property type="molecule type" value="Genomic_DNA"/>
</dbReference>
<dbReference type="InterPro" id="IPR012340">
    <property type="entry name" value="NA-bd_OB-fold"/>
</dbReference>
<dbReference type="PANTHER" id="PTHR34075">
    <property type="entry name" value="BLR3430 PROTEIN"/>
    <property type="match status" value="1"/>
</dbReference>
<evidence type="ECO:0000313" key="4">
    <source>
        <dbReference type="Proteomes" id="UP001081283"/>
    </source>
</evidence>
<dbReference type="Pfam" id="PF12172">
    <property type="entry name" value="zf-ChsH2"/>
    <property type="match status" value="1"/>
</dbReference>
<dbReference type="InterPro" id="IPR052513">
    <property type="entry name" value="Thioester_dehydratase-like"/>
</dbReference>
<dbReference type="PANTHER" id="PTHR34075:SF5">
    <property type="entry name" value="BLR3430 PROTEIN"/>
    <property type="match status" value="1"/>
</dbReference>
<name>A0ABT3YLQ8_9HYPH</name>